<feature type="non-terminal residue" evidence="2">
    <location>
        <position position="121"/>
    </location>
</feature>
<dbReference type="AlphaFoldDB" id="K0S3Q8"/>
<dbReference type="EMBL" id="AGNL01033691">
    <property type="protein sequence ID" value="EJK55601.1"/>
    <property type="molecule type" value="Genomic_DNA"/>
</dbReference>
<proteinExistence type="predicted"/>
<evidence type="ECO:0000313" key="2">
    <source>
        <dbReference type="EMBL" id="EJK55601.1"/>
    </source>
</evidence>
<sequence length="121" mass="13253">MISLRLRAMRQSTDRKGMRKGLWQKRVSNIQKLCRRSPKPEEPRGDGSGGRSLHNVLPLRGFYPRRAGRPSELREVSAGHPSPIVTFNVAVLHRGSRDGGAGRRHIAAVTGGGLCCDGSIM</sequence>
<reference evidence="2 3" key="1">
    <citation type="journal article" date="2012" name="Genome Biol.">
        <title>Genome and low-iron response of an oceanic diatom adapted to chronic iron limitation.</title>
        <authorList>
            <person name="Lommer M."/>
            <person name="Specht M."/>
            <person name="Roy A.S."/>
            <person name="Kraemer L."/>
            <person name="Andreson R."/>
            <person name="Gutowska M.A."/>
            <person name="Wolf J."/>
            <person name="Bergner S.V."/>
            <person name="Schilhabel M.B."/>
            <person name="Klostermeier U.C."/>
            <person name="Beiko R.G."/>
            <person name="Rosenstiel P."/>
            <person name="Hippler M."/>
            <person name="Laroche J."/>
        </authorList>
    </citation>
    <scope>NUCLEOTIDE SEQUENCE [LARGE SCALE GENOMIC DNA]</scope>
    <source>
        <strain evidence="2 3">CCMP1005</strain>
    </source>
</reference>
<comment type="caution">
    <text evidence="2">The sequence shown here is derived from an EMBL/GenBank/DDBJ whole genome shotgun (WGS) entry which is preliminary data.</text>
</comment>
<organism evidence="2 3">
    <name type="scientific">Thalassiosira oceanica</name>
    <name type="common">Marine diatom</name>
    <dbReference type="NCBI Taxonomy" id="159749"/>
    <lineage>
        <taxon>Eukaryota</taxon>
        <taxon>Sar</taxon>
        <taxon>Stramenopiles</taxon>
        <taxon>Ochrophyta</taxon>
        <taxon>Bacillariophyta</taxon>
        <taxon>Coscinodiscophyceae</taxon>
        <taxon>Thalassiosirophycidae</taxon>
        <taxon>Thalassiosirales</taxon>
        <taxon>Thalassiosiraceae</taxon>
        <taxon>Thalassiosira</taxon>
    </lineage>
</organism>
<keyword evidence="3" id="KW-1185">Reference proteome</keyword>
<gene>
    <name evidence="2" type="ORF">THAOC_24654</name>
</gene>
<dbReference type="Proteomes" id="UP000266841">
    <property type="component" value="Unassembled WGS sequence"/>
</dbReference>
<evidence type="ECO:0000313" key="3">
    <source>
        <dbReference type="Proteomes" id="UP000266841"/>
    </source>
</evidence>
<accession>K0S3Q8</accession>
<evidence type="ECO:0000256" key="1">
    <source>
        <dbReference type="SAM" id="MobiDB-lite"/>
    </source>
</evidence>
<name>K0S3Q8_THAOC</name>
<protein>
    <submittedName>
        <fullName evidence="2">Uncharacterized protein</fullName>
    </submittedName>
</protein>
<feature type="region of interest" description="Disordered" evidence="1">
    <location>
        <begin position="1"/>
        <end position="56"/>
    </location>
</feature>